<dbReference type="Proteomes" id="UP000240481">
    <property type="component" value="Unassembled WGS sequence"/>
</dbReference>
<gene>
    <name evidence="1" type="ORF">C9I94_10970</name>
</gene>
<dbReference type="AlphaFoldDB" id="A0A0J8V5V7"/>
<name>A0A0J8V5V7_9GAMM</name>
<proteinExistence type="predicted"/>
<organism evidence="1 2">
    <name type="scientific">Photobacterium swingsii</name>
    <dbReference type="NCBI Taxonomy" id="680026"/>
    <lineage>
        <taxon>Bacteria</taxon>
        <taxon>Pseudomonadati</taxon>
        <taxon>Pseudomonadota</taxon>
        <taxon>Gammaproteobacteria</taxon>
        <taxon>Vibrionales</taxon>
        <taxon>Vibrionaceae</taxon>
        <taxon>Photobacterium</taxon>
    </lineage>
</organism>
<sequence>MKFEHIKKGDQVFISIAVSLAGMTRGRTMGTFFIPVTVTSTTAKFFDCETNLDIKSTIRFRKSDGKEHRAGYNIFTAHIEGEKVNVHGESLTVRDQSEEHDIALKLAKKIGQASTLISLDNSERMINWVSVTEEQCDAIISLVNSLPTKDRWCR</sequence>
<dbReference type="RefSeq" id="WP_048900641.1">
    <property type="nucleotide sequence ID" value="NZ_AP024853.1"/>
</dbReference>
<protein>
    <submittedName>
        <fullName evidence="1">Uncharacterized protein</fullName>
    </submittedName>
</protein>
<accession>A0A0J8V5V7</accession>
<reference evidence="1 2" key="1">
    <citation type="submission" date="2018-01" db="EMBL/GenBank/DDBJ databases">
        <title>Whole genome sequencing of Histamine producing bacteria.</title>
        <authorList>
            <person name="Butler K."/>
        </authorList>
    </citation>
    <scope>NUCLEOTIDE SEQUENCE [LARGE SCALE GENOMIC DNA]</scope>
    <source>
        <strain evidence="1 2">DSM 24669</strain>
    </source>
</reference>
<evidence type="ECO:0000313" key="2">
    <source>
        <dbReference type="Proteomes" id="UP000240481"/>
    </source>
</evidence>
<comment type="caution">
    <text evidence="1">The sequence shown here is derived from an EMBL/GenBank/DDBJ whole genome shotgun (WGS) entry which is preliminary data.</text>
</comment>
<evidence type="ECO:0000313" key="1">
    <source>
        <dbReference type="EMBL" id="PSW24550.1"/>
    </source>
</evidence>
<keyword evidence="2" id="KW-1185">Reference proteome</keyword>
<dbReference type="STRING" id="680026.AB733_21580"/>
<dbReference type="EMBL" id="PYLZ01000005">
    <property type="protein sequence ID" value="PSW24550.1"/>
    <property type="molecule type" value="Genomic_DNA"/>
</dbReference>